<evidence type="ECO:0000259" key="4">
    <source>
        <dbReference type="SMART" id="SM00965"/>
    </source>
</evidence>
<dbReference type="SUPFAM" id="SSF74653">
    <property type="entry name" value="TolA/TonB C-terminal domain"/>
    <property type="match status" value="1"/>
</dbReference>
<dbReference type="AlphaFoldDB" id="A0AAW8DP51"/>
<sequence>MAFAGRIELMRHAPPSFPLVSLVGIALVACMTGPWMSARAQSDAAPPRPQAARIAFDIAAQPLAAALEQYGRATGLPVFFDAERVAGRHAAPVHGLFDAQAALDALLAGTGLVADDAGVGATTAFVLRLAPAVPVPARPLDAAQAAPATVHRGYDGLVQTRVWEALCAHPRAAPGGYRAAMRFVIDGTGRIAHAFLLHTSGERARDDAILDTLRQLRIDRAPPPDMAQPLTMLILPRSQTPGLECPVRH</sequence>
<dbReference type="EMBL" id="JAUSRR010000001">
    <property type="protein sequence ID" value="MDP9921235.1"/>
    <property type="molecule type" value="Genomic_DNA"/>
</dbReference>
<keyword evidence="3" id="KW-0998">Cell outer membrane</keyword>
<accession>A0AAW8DP51</accession>
<keyword evidence="1" id="KW-0813">Transport</keyword>
<dbReference type="GO" id="GO:0019867">
    <property type="term" value="C:outer membrane"/>
    <property type="evidence" value="ECO:0007669"/>
    <property type="project" value="InterPro"/>
</dbReference>
<feature type="domain" description="Secretin/TonB short N-terminal" evidence="4">
    <location>
        <begin position="76"/>
        <end position="129"/>
    </location>
</feature>
<dbReference type="PROSITE" id="PS51257">
    <property type="entry name" value="PROKAR_LIPOPROTEIN"/>
    <property type="match status" value="1"/>
</dbReference>
<evidence type="ECO:0000256" key="2">
    <source>
        <dbReference type="ARBA" id="ARBA00023136"/>
    </source>
</evidence>
<dbReference type="Gene3D" id="3.55.50.30">
    <property type="match status" value="1"/>
</dbReference>
<dbReference type="RefSeq" id="WP_307585167.1">
    <property type="nucleotide sequence ID" value="NZ_JAUSRQ010000008.1"/>
</dbReference>
<dbReference type="SMART" id="SM00965">
    <property type="entry name" value="STN"/>
    <property type="match status" value="1"/>
</dbReference>
<dbReference type="InterPro" id="IPR011662">
    <property type="entry name" value="Secretin/TonB_short_N"/>
</dbReference>
<evidence type="ECO:0000313" key="5">
    <source>
        <dbReference type="EMBL" id="MDP9921235.1"/>
    </source>
</evidence>
<dbReference type="Pfam" id="PF13103">
    <property type="entry name" value="TonB_2"/>
    <property type="match status" value="1"/>
</dbReference>
<evidence type="ECO:0000313" key="6">
    <source>
        <dbReference type="Proteomes" id="UP001244295"/>
    </source>
</evidence>
<comment type="caution">
    <text evidence="5">The sequence shown here is derived from an EMBL/GenBank/DDBJ whole genome shotgun (WGS) entry which is preliminary data.</text>
</comment>
<protein>
    <recommendedName>
        <fullName evidence="4">Secretin/TonB short N-terminal domain-containing protein</fullName>
    </recommendedName>
</protein>
<proteinExistence type="predicted"/>
<dbReference type="Proteomes" id="UP001244295">
    <property type="component" value="Unassembled WGS sequence"/>
</dbReference>
<reference evidence="5" key="1">
    <citation type="submission" date="2023-07" db="EMBL/GenBank/DDBJ databases">
        <title>Sorghum-associated microbial communities from plants grown in Nebraska, USA.</title>
        <authorList>
            <person name="Schachtman D."/>
        </authorList>
    </citation>
    <scope>NUCLEOTIDE SEQUENCE</scope>
    <source>
        <strain evidence="5">DS2795</strain>
    </source>
</reference>
<evidence type="ECO:0000256" key="1">
    <source>
        <dbReference type="ARBA" id="ARBA00022448"/>
    </source>
</evidence>
<name>A0AAW8DP51_9BURK</name>
<organism evidence="5 6">
    <name type="scientific">Variovorax boronicumulans</name>
    <dbReference type="NCBI Taxonomy" id="436515"/>
    <lineage>
        <taxon>Bacteria</taxon>
        <taxon>Pseudomonadati</taxon>
        <taxon>Pseudomonadota</taxon>
        <taxon>Betaproteobacteria</taxon>
        <taxon>Burkholderiales</taxon>
        <taxon>Comamonadaceae</taxon>
        <taxon>Variovorax</taxon>
    </lineage>
</organism>
<keyword evidence="2" id="KW-0472">Membrane</keyword>
<dbReference type="Gene3D" id="3.30.1150.10">
    <property type="match status" value="1"/>
</dbReference>
<evidence type="ECO:0000256" key="3">
    <source>
        <dbReference type="ARBA" id="ARBA00023237"/>
    </source>
</evidence>
<gene>
    <name evidence="5" type="ORF">J2W25_000240</name>
</gene>